<reference evidence="2" key="1">
    <citation type="journal article" date="2021" name="BMC Genomics">
        <title>Chromosome-level genome assembly and manually-curated proteome of model necrotroph Parastagonospora nodorum Sn15 reveals a genome-wide trove of candidate effector homologs, and redundancy of virulence-related functions within an accessory chromosome.</title>
        <authorList>
            <person name="Bertazzoni S."/>
            <person name="Jones D.A.B."/>
            <person name="Phan H.T."/>
            <person name="Tan K.-C."/>
            <person name="Hane J.K."/>
        </authorList>
    </citation>
    <scope>NUCLEOTIDE SEQUENCE [LARGE SCALE GENOMIC DNA]</scope>
    <source>
        <strain evidence="2">SN15 / ATCC MYA-4574 / FGSC 10173)</strain>
    </source>
</reference>
<proteinExistence type="predicted"/>
<dbReference type="VEuPathDB" id="FungiDB:JI435_419680"/>
<evidence type="ECO:0000313" key="2">
    <source>
        <dbReference type="Proteomes" id="UP000663193"/>
    </source>
</evidence>
<keyword evidence="2" id="KW-1185">Reference proteome</keyword>
<gene>
    <name evidence="1" type="ORF">JI435_419680</name>
</gene>
<dbReference type="Proteomes" id="UP000663193">
    <property type="component" value="Chromosome 15"/>
</dbReference>
<organism evidence="1 2">
    <name type="scientific">Phaeosphaeria nodorum (strain SN15 / ATCC MYA-4574 / FGSC 10173)</name>
    <name type="common">Glume blotch fungus</name>
    <name type="synonym">Parastagonospora nodorum</name>
    <dbReference type="NCBI Taxonomy" id="321614"/>
    <lineage>
        <taxon>Eukaryota</taxon>
        <taxon>Fungi</taxon>
        <taxon>Dikarya</taxon>
        <taxon>Ascomycota</taxon>
        <taxon>Pezizomycotina</taxon>
        <taxon>Dothideomycetes</taxon>
        <taxon>Pleosporomycetidae</taxon>
        <taxon>Pleosporales</taxon>
        <taxon>Pleosporineae</taxon>
        <taxon>Phaeosphaeriaceae</taxon>
        <taxon>Parastagonospora</taxon>
    </lineage>
</organism>
<dbReference type="EMBL" id="CP069037">
    <property type="protein sequence ID" value="QRD03531.1"/>
    <property type="molecule type" value="Genomic_DNA"/>
</dbReference>
<dbReference type="AlphaFoldDB" id="A0A7U2I4X3"/>
<name>A0A7U2I4X3_PHANO</name>
<evidence type="ECO:0000313" key="1">
    <source>
        <dbReference type="EMBL" id="QRD03531.1"/>
    </source>
</evidence>
<sequence>MSGWHPNDSPYKSLFASAFFYLPFQMLQPRYTLRAVRRLSSVEDLHDVPCLKHEYPVQQTAKSYTLRRCYFRNRHDGNKFLIYPFHLHYSISHMEHRFYSKLGCIH</sequence>
<accession>A0A7U2I4X3</accession>
<protein>
    <submittedName>
        <fullName evidence="1">Uncharacterized protein</fullName>
    </submittedName>
</protein>